<comment type="caution">
    <text evidence="1">The sequence shown here is derived from an EMBL/GenBank/DDBJ whole genome shotgun (WGS) entry which is preliminary data.</text>
</comment>
<organism evidence="1 2">
    <name type="scientific">Melastoma candidum</name>
    <dbReference type="NCBI Taxonomy" id="119954"/>
    <lineage>
        <taxon>Eukaryota</taxon>
        <taxon>Viridiplantae</taxon>
        <taxon>Streptophyta</taxon>
        <taxon>Embryophyta</taxon>
        <taxon>Tracheophyta</taxon>
        <taxon>Spermatophyta</taxon>
        <taxon>Magnoliopsida</taxon>
        <taxon>eudicotyledons</taxon>
        <taxon>Gunneridae</taxon>
        <taxon>Pentapetalae</taxon>
        <taxon>rosids</taxon>
        <taxon>malvids</taxon>
        <taxon>Myrtales</taxon>
        <taxon>Melastomataceae</taxon>
        <taxon>Melastomatoideae</taxon>
        <taxon>Melastomateae</taxon>
        <taxon>Melastoma</taxon>
    </lineage>
</organism>
<dbReference type="EMBL" id="CM042883">
    <property type="protein sequence ID" value="KAI4376336.1"/>
    <property type="molecule type" value="Genomic_DNA"/>
</dbReference>
<reference evidence="2" key="1">
    <citation type="journal article" date="2023" name="Front. Plant Sci.">
        <title>Chromosomal-level genome assembly of Melastoma candidum provides insights into trichome evolution.</title>
        <authorList>
            <person name="Zhong Y."/>
            <person name="Wu W."/>
            <person name="Sun C."/>
            <person name="Zou P."/>
            <person name="Liu Y."/>
            <person name="Dai S."/>
            <person name="Zhou R."/>
        </authorList>
    </citation>
    <scope>NUCLEOTIDE SEQUENCE [LARGE SCALE GENOMIC DNA]</scope>
</reference>
<gene>
    <name evidence="1" type="ORF">MLD38_014111</name>
</gene>
<proteinExistence type="predicted"/>
<evidence type="ECO:0000313" key="1">
    <source>
        <dbReference type="EMBL" id="KAI4376336.1"/>
    </source>
</evidence>
<dbReference type="Proteomes" id="UP001057402">
    <property type="component" value="Chromosome 4"/>
</dbReference>
<protein>
    <submittedName>
        <fullName evidence="1">Uncharacterized protein</fullName>
    </submittedName>
</protein>
<accession>A0ACB9RB35</accession>
<name>A0ACB9RB35_9MYRT</name>
<sequence length="477" mass="50640">MAACFVSSSIRICVSILLVVCLLVSGEAVAENRHYATVPLSSLVGGASSSSAARAAAVAGHGGRDSVIRVVHNPNFRLLDQSEILRRDEARVASLQSRMIPGHQNGVTKRELSASSGARIPTTSGLNVGNGNYLVTVELGSQRKKLQLTMDTGSPLTWTQCQPCATSCYNQPDPIFDPSASSTYSNISCSSSSCSRLFAVPQSCPSDNACRYSISYGDNSTSGGQVATDTLALTSTVKLPNYIFGCGRDNKGLFNGTDGLLGLSNDGIFSMVTQSASRFGKYFSYCLPPSTNSAGFLAFGNTTERSLNSTSLGFTPLVTVPENPSFYGIRIIGISVGGVPLPVSSSRILMNSSSIIDSGTVITRLPAKVYSALRSAFRKSMTRYPKAPGNVLLDTCYDFSKFSTITYPRIVINFSGGVNVDLDISGIFFGDSTQMCLAFSPGTINGLLIYGNVQQRTFEIGYDVAGRKLEFRANGCS</sequence>
<keyword evidence="2" id="KW-1185">Reference proteome</keyword>
<evidence type="ECO:0000313" key="2">
    <source>
        <dbReference type="Proteomes" id="UP001057402"/>
    </source>
</evidence>